<reference evidence="3" key="1">
    <citation type="journal article" date="2019" name="Int. J. Syst. Evol. Microbiol.">
        <title>The Global Catalogue of Microorganisms (GCM) 10K type strain sequencing project: providing services to taxonomists for standard genome sequencing and annotation.</title>
        <authorList>
            <consortium name="The Broad Institute Genomics Platform"/>
            <consortium name="The Broad Institute Genome Sequencing Center for Infectious Disease"/>
            <person name="Wu L."/>
            <person name="Ma J."/>
        </authorList>
    </citation>
    <scope>NUCLEOTIDE SEQUENCE [LARGE SCALE GENOMIC DNA]</scope>
    <source>
        <strain evidence="3">CGMCC 1.16026</strain>
    </source>
</reference>
<accession>A0ABW1Z7U7</accession>
<protein>
    <submittedName>
        <fullName evidence="2">Uncharacterized protein</fullName>
    </submittedName>
</protein>
<dbReference type="RefSeq" id="WP_263371836.1">
    <property type="nucleotide sequence ID" value="NZ_JAGSYD010000003.1"/>
</dbReference>
<feature type="transmembrane region" description="Helical" evidence="1">
    <location>
        <begin position="20"/>
        <end position="41"/>
    </location>
</feature>
<sequence>MLPYNETSHKPPSKRQSSWVFFGIQLAIVGAVLTFIFVRYFHHSEGASWSREIAANEKQQANVSEGFKKAANSYLDIVDAEQRAAGRDVIAYRQLKGDAERAKAVLRESSHTEAETYLANEIVSDPYMWEFCVEVGVYTAYPTRRIADCRPRDVAALRNRVR</sequence>
<organism evidence="2 3">
    <name type="scientific">Granulicella cerasi</name>
    <dbReference type="NCBI Taxonomy" id="741063"/>
    <lineage>
        <taxon>Bacteria</taxon>
        <taxon>Pseudomonadati</taxon>
        <taxon>Acidobacteriota</taxon>
        <taxon>Terriglobia</taxon>
        <taxon>Terriglobales</taxon>
        <taxon>Acidobacteriaceae</taxon>
        <taxon>Granulicella</taxon>
    </lineage>
</organism>
<name>A0ABW1Z7U7_9BACT</name>
<keyword evidence="3" id="KW-1185">Reference proteome</keyword>
<evidence type="ECO:0000313" key="3">
    <source>
        <dbReference type="Proteomes" id="UP001596391"/>
    </source>
</evidence>
<gene>
    <name evidence="2" type="ORF">ACFQBQ_07680</name>
</gene>
<keyword evidence="1" id="KW-0812">Transmembrane</keyword>
<evidence type="ECO:0000313" key="2">
    <source>
        <dbReference type="EMBL" id="MFC6645467.1"/>
    </source>
</evidence>
<keyword evidence="1" id="KW-0472">Membrane</keyword>
<keyword evidence="1" id="KW-1133">Transmembrane helix</keyword>
<comment type="caution">
    <text evidence="2">The sequence shown here is derived from an EMBL/GenBank/DDBJ whole genome shotgun (WGS) entry which is preliminary data.</text>
</comment>
<dbReference type="Proteomes" id="UP001596391">
    <property type="component" value="Unassembled WGS sequence"/>
</dbReference>
<dbReference type="EMBL" id="JBHSWI010000001">
    <property type="protein sequence ID" value="MFC6645467.1"/>
    <property type="molecule type" value="Genomic_DNA"/>
</dbReference>
<evidence type="ECO:0000256" key="1">
    <source>
        <dbReference type="SAM" id="Phobius"/>
    </source>
</evidence>
<proteinExistence type="predicted"/>